<feature type="compositionally biased region" description="Basic residues" evidence="1">
    <location>
        <begin position="1"/>
        <end position="11"/>
    </location>
</feature>
<sequence>MFNLLGKKKSQNKQVQPPLEPVAPELPFTPAQREILNAAPLTQSQKIWVQQVADYAGMVIIDFLAPGRFEPELGMRQLRRGRTAKELHRFKAHYYTQQLRLSSLLVRGGRILDELFASREKISFRVLLAQLVPKPEQFSVWQKYHILRIAYGLYLDYGEIKHILDIYRGMQKRLLVDLFGGKVETYSSYPQMSTYKGMLTLTFEDSEDFTQVIDSHYSEVVAMMKRVEPKSSAMKFEWLYLILINDPLLKREADIAREGVMKHEYSHGLNWLVRDSLPYMEPEAIYNIKDELLAYLLEGYGQEEMASIIVSSASPYAWLYEQFRSSYPRFLTIEERCWDPDDAMRAWLQSRVQLVFDLKAGKLPHAYHLLMLTPMMQWPRLQRDRGMIQQIVAGAKKVG</sequence>
<evidence type="ECO:0000256" key="1">
    <source>
        <dbReference type="SAM" id="MobiDB-lite"/>
    </source>
</evidence>
<name>A0A1S7LE49_MAGMO</name>
<reference evidence="2" key="1">
    <citation type="submission" date="2015-04" db="EMBL/GenBank/DDBJ databases">
        <authorList>
            <person name="Syromyatnikov M.Y."/>
            <person name="Popov V.N."/>
        </authorList>
    </citation>
    <scope>NUCLEOTIDE SEQUENCE</scope>
    <source>
        <strain evidence="2">MO-1</strain>
    </source>
</reference>
<feature type="region of interest" description="Disordered" evidence="1">
    <location>
        <begin position="1"/>
        <end position="23"/>
    </location>
</feature>
<dbReference type="EMBL" id="LO017727">
    <property type="protein sequence ID" value="CRH04818.1"/>
    <property type="molecule type" value="Genomic_DNA"/>
</dbReference>
<gene>
    <name evidence="2" type="ORF">MAGMO_0614</name>
</gene>
<evidence type="ECO:0000313" key="2">
    <source>
        <dbReference type="EMBL" id="CRH04818.1"/>
    </source>
</evidence>
<accession>A0A1S7LE49</accession>
<protein>
    <submittedName>
        <fullName evidence="2">Uncharacterized protein</fullName>
    </submittedName>
</protein>
<dbReference type="AlphaFoldDB" id="A0A1S7LE49"/>
<organism evidence="2">
    <name type="scientific">Magnetococcus massalia (strain MO-1)</name>
    <dbReference type="NCBI Taxonomy" id="451514"/>
    <lineage>
        <taxon>Bacteria</taxon>
        <taxon>Pseudomonadati</taxon>
        <taxon>Pseudomonadota</taxon>
        <taxon>Magnetococcia</taxon>
        <taxon>Magnetococcales</taxon>
        <taxon>Magnetococcaceae</taxon>
        <taxon>Magnetococcus</taxon>
    </lineage>
</organism>
<proteinExistence type="predicted"/>